<proteinExistence type="inferred from homology"/>
<dbReference type="Pfam" id="PF25989">
    <property type="entry name" value="YknX_C"/>
    <property type="match status" value="1"/>
</dbReference>
<dbReference type="KEGG" id="xdi:EZH22_01335"/>
<feature type="domain" description="YknX-like C-terminal permuted SH3-like" evidence="3">
    <location>
        <begin position="363"/>
        <end position="429"/>
    </location>
</feature>
<dbReference type="Gene3D" id="2.40.420.20">
    <property type="match status" value="1"/>
</dbReference>
<evidence type="ECO:0000256" key="2">
    <source>
        <dbReference type="SAM" id="Coils"/>
    </source>
</evidence>
<evidence type="ECO:0000256" key="1">
    <source>
        <dbReference type="ARBA" id="ARBA00009477"/>
    </source>
</evidence>
<comment type="similarity">
    <text evidence="1">Belongs to the membrane fusion protein (MFP) (TC 8.A.1) family.</text>
</comment>
<dbReference type="Gene3D" id="2.40.50.100">
    <property type="match status" value="1"/>
</dbReference>
<evidence type="ECO:0000259" key="3">
    <source>
        <dbReference type="Pfam" id="PF25989"/>
    </source>
</evidence>
<dbReference type="Gene3D" id="2.40.30.170">
    <property type="match status" value="1"/>
</dbReference>
<dbReference type="PANTHER" id="PTHR30469:SF15">
    <property type="entry name" value="HLYD FAMILY OF SECRETION PROTEINS"/>
    <property type="match status" value="1"/>
</dbReference>
<evidence type="ECO:0000313" key="4">
    <source>
        <dbReference type="EMBL" id="QRG07121.1"/>
    </source>
</evidence>
<keyword evidence="5" id="KW-1185">Reference proteome</keyword>
<dbReference type="GO" id="GO:0015562">
    <property type="term" value="F:efflux transmembrane transporter activity"/>
    <property type="evidence" value="ECO:0007669"/>
    <property type="project" value="TreeGrafter"/>
</dbReference>
<protein>
    <submittedName>
        <fullName evidence="4">Efflux RND transporter periplasmic adaptor subunit</fullName>
    </submittedName>
</protein>
<dbReference type="EMBL" id="CP063362">
    <property type="protein sequence ID" value="QRG07121.1"/>
    <property type="molecule type" value="Genomic_DNA"/>
</dbReference>
<keyword evidence="2" id="KW-0175">Coiled coil</keyword>
<dbReference type="Gene3D" id="1.10.287.470">
    <property type="entry name" value="Helix hairpin bin"/>
    <property type="match status" value="1"/>
</dbReference>
<dbReference type="Proteomes" id="UP000596427">
    <property type="component" value="Chromosome"/>
</dbReference>
<dbReference type="AlphaFoldDB" id="A0A974SI89"/>
<dbReference type="InterPro" id="IPR058637">
    <property type="entry name" value="YknX-like_C"/>
</dbReference>
<accession>A0A974SI89</accession>
<sequence length="441" mass="46324">MLHRHAFTSVLPLRHGKAAVRGHRPAPFCIEVCVIMPGPVRFALRAAPSALLAAALLASTLALGPVAAAAETAPAKAAPALTVTVVAPRPDTLSDTLLVTGTLKPREEIEVGPEIEGYRLMEILVEAGDRVEKGQVLARLSREVLETQLAQNTASAAKARAAIAQQRAALDQALAQETEATSAVERTRQLRKTGTSSQEQLDERERGVKVATAQVAAARETLVAAEAEAVFVQAQRDEIEVKLKRTDVRAPAAGLILSREARLGAIALSTRSSPLFRIAQNGAMDLEAEVPEGAMPRMKEGLVAQVTPAGFDAPIEGKVRLVSAEVDRASRLGKAEIALPDDSRLKSGSYGRAVITLGEVKGLSVPQSAVMFDADGAYVLTVTDGLVGVRRVLPGLKKSGRVLVVDGLSADDAVVARAGSFLRDGDRVTAVTAPVSVGEVR</sequence>
<reference evidence="4 5" key="1">
    <citation type="submission" date="2020-10" db="EMBL/GenBank/DDBJ databases">
        <title>Degradation of 1,4-Dioxane by Xanthobacter sp. YN2, via a Novel Group-2 Soluble Di-Iron Monooxygenase.</title>
        <authorList>
            <person name="Ma F."/>
            <person name="Wang Y."/>
            <person name="Yang J."/>
            <person name="Guo H."/>
            <person name="Su D."/>
            <person name="Yu L."/>
        </authorList>
    </citation>
    <scope>NUCLEOTIDE SEQUENCE [LARGE SCALE GENOMIC DNA]</scope>
    <source>
        <strain evidence="4 5">YN2</strain>
    </source>
</reference>
<gene>
    <name evidence="4" type="ORF">EZH22_01335</name>
</gene>
<dbReference type="NCBIfam" id="TIGR01730">
    <property type="entry name" value="RND_mfp"/>
    <property type="match status" value="1"/>
</dbReference>
<name>A0A974SI89_9HYPH</name>
<dbReference type="SUPFAM" id="SSF111369">
    <property type="entry name" value="HlyD-like secretion proteins"/>
    <property type="match status" value="1"/>
</dbReference>
<organism evidence="4 5">
    <name type="scientific">Xanthobacter dioxanivorans</name>
    <dbReference type="NCBI Taxonomy" id="2528964"/>
    <lineage>
        <taxon>Bacteria</taxon>
        <taxon>Pseudomonadati</taxon>
        <taxon>Pseudomonadota</taxon>
        <taxon>Alphaproteobacteria</taxon>
        <taxon>Hyphomicrobiales</taxon>
        <taxon>Xanthobacteraceae</taxon>
        <taxon>Xanthobacter</taxon>
    </lineage>
</organism>
<dbReference type="PANTHER" id="PTHR30469">
    <property type="entry name" value="MULTIDRUG RESISTANCE PROTEIN MDTA"/>
    <property type="match status" value="1"/>
</dbReference>
<dbReference type="GO" id="GO:1990281">
    <property type="term" value="C:efflux pump complex"/>
    <property type="evidence" value="ECO:0007669"/>
    <property type="project" value="TreeGrafter"/>
</dbReference>
<dbReference type="InterPro" id="IPR010916">
    <property type="entry name" value="TonB_box_CS"/>
</dbReference>
<dbReference type="PROSITE" id="PS00430">
    <property type="entry name" value="TONB_DEPENDENT_REC_1"/>
    <property type="match status" value="1"/>
</dbReference>
<dbReference type="InterPro" id="IPR006143">
    <property type="entry name" value="RND_pump_MFP"/>
</dbReference>
<feature type="coiled-coil region" evidence="2">
    <location>
        <begin position="208"/>
        <end position="242"/>
    </location>
</feature>
<evidence type="ECO:0000313" key="5">
    <source>
        <dbReference type="Proteomes" id="UP000596427"/>
    </source>
</evidence>